<reference evidence="1 2" key="1">
    <citation type="submission" date="2019-10" db="EMBL/GenBank/DDBJ databases">
        <title>Description of Paenibacillus terrestris sp. nov.</title>
        <authorList>
            <person name="Carlier A."/>
            <person name="Qi S."/>
        </authorList>
    </citation>
    <scope>NUCLEOTIDE SEQUENCE [LARGE SCALE GENOMIC DNA]</scope>
    <source>
        <strain evidence="1 2">LMG 31458</strain>
    </source>
</reference>
<gene>
    <name evidence="1" type="ORF">GC098_17485</name>
</gene>
<evidence type="ECO:0000313" key="1">
    <source>
        <dbReference type="EMBL" id="NOU73191.1"/>
    </source>
</evidence>
<dbReference type="Proteomes" id="UP000616779">
    <property type="component" value="Unassembled WGS sequence"/>
</dbReference>
<proteinExistence type="predicted"/>
<dbReference type="EMBL" id="WHOA01000119">
    <property type="protein sequence ID" value="NOU73191.1"/>
    <property type="molecule type" value="Genomic_DNA"/>
</dbReference>
<name>A0ABX1XYT7_9BACL</name>
<comment type="caution">
    <text evidence="1">The sequence shown here is derived from an EMBL/GenBank/DDBJ whole genome shotgun (WGS) entry which is preliminary data.</text>
</comment>
<evidence type="ECO:0000313" key="2">
    <source>
        <dbReference type="Proteomes" id="UP000616779"/>
    </source>
</evidence>
<organism evidence="1 2">
    <name type="scientific">Paenibacillus phytorum</name>
    <dbReference type="NCBI Taxonomy" id="2654977"/>
    <lineage>
        <taxon>Bacteria</taxon>
        <taxon>Bacillati</taxon>
        <taxon>Bacillota</taxon>
        <taxon>Bacilli</taxon>
        <taxon>Bacillales</taxon>
        <taxon>Paenibacillaceae</taxon>
        <taxon>Paenibacillus</taxon>
    </lineage>
</organism>
<keyword evidence="2" id="KW-1185">Reference proteome</keyword>
<sequence>MALQTIFHEKIENGIQNTLSQTRVSLENTLSNMEYVSLQLSQEGTFGQSLLFNRLSSHQKNMNLVNVTNPYLGVMLYFFRVRGK</sequence>
<dbReference type="RefSeq" id="WP_171644478.1">
    <property type="nucleotide sequence ID" value="NZ_WHOA01000119.1"/>
</dbReference>
<protein>
    <submittedName>
        <fullName evidence="1">Uncharacterized protein</fullName>
    </submittedName>
</protein>
<accession>A0ABX1XYT7</accession>